<dbReference type="InterPro" id="IPR013321">
    <property type="entry name" value="Arc_rbn_hlx_hlx"/>
</dbReference>
<sequence length="96" mass="10912">MHRRSVKIIRTTLALPADLLEAMDLEVQRGAFHSRNEFTAFAVRRELAALERGRIDAEFAAMAEDPHYQQQARTLAEEFAFADWEALQLGEGEPDP</sequence>
<dbReference type="Proteomes" id="UP001054846">
    <property type="component" value="Chromosome"/>
</dbReference>
<name>A0ABY3PU97_9CYAN</name>
<protein>
    <submittedName>
        <fullName evidence="1">CopG family transcriptional regulator</fullName>
    </submittedName>
</protein>
<proteinExistence type="predicted"/>
<reference evidence="1 2" key="1">
    <citation type="journal article" date="2021" name="Genome Biol. Evol.">
        <title>Complete Genome Sequencing of a Novel Gloeobacter Species from a Waterfall Cave in Mexico.</title>
        <authorList>
            <person name="Saw J.H."/>
            <person name="Cardona T."/>
            <person name="Montejano G."/>
        </authorList>
    </citation>
    <scope>NUCLEOTIDE SEQUENCE [LARGE SCALE GENOMIC DNA]</scope>
    <source>
        <strain evidence="1">MG652769</strain>
    </source>
</reference>
<dbReference type="RefSeq" id="WP_230844262.1">
    <property type="nucleotide sequence ID" value="NZ_CP063845.1"/>
</dbReference>
<organism evidence="1 2">
    <name type="scientific">Gloeobacter morelensis MG652769</name>
    <dbReference type="NCBI Taxonomy" id="2781736"/>
    <lineage>
        <taxon>Bacteria</taxon>
        <taxon>Bacillati</taxon>
        <taxon>Cyanobacteriota</taxon>
        <taxon>Cyanophyceae</taxon>
        <taxon>Gloeobacterales</taxon>
        <taxon>Gloeobacteraceae</taxon>
        <taxon>Gloeobacter</taxon>
        <taxon>Gloeobacter morelensis</taxon>
    </lineage>
</organism>
<keyword evidence="2" id="KW-1185">Reference proteome</keyword>
<evidence type="ECO:0000313" key="2">
    <source>
        <dbReference type="Proteomes" id="UP001054846"/>
    </source>
</evidence>
<dbReference type="CDD" id="cd22231">
    <property type="entry name" value="RHH_NikR_HicB-like"/>
    <property type="match status" value="1"/>
</dbReference>
<dbReference type="EMBL" id="CP063845">
    <property type="protein sequence ID" value="UFP97074.1"/>
    <property type="molecule type" value="Genomic_DNA"/>
</dbReference>
<gene>
    <name evidence="1" type="ORF">ISF26_20675</name>
</gene>
<evidence type="ECO:0000313" key="1">
    <source>
        <dbReference type="EMBL" id="UFP97074.1"/>
    </source>
</evidence>
<accession>A0ABY3PU97</accession>
<dbReference type="Gene3D" id="1.10.1220.10">
    <property type="entry name" value="Met repressor-like"/>
    <property type="match status" value="1"/>
</dbReference>